<keyword evidence="2" id="KW-1185">Reference proteome</keyword>
<proteinExistence type="predicted"/>
<protein>
    <recommendedName>
        <fullName evidence="3">DUF2493 domain-containing protein</fullName>
    </recommendedName>
</protein>
<evidence type="ECO:0000313" key="2">
    <source>
        <dbReference type="Proteomes" id="UP001596060"/>
    </source>
</evidence>
<evidence type="ECO:0000313" key="1">
    <source>
        <dbReference type="EMBL" id="MFC5509336.1"/>
    </source>
</evidence>
<dbReference type="EMBL" id="JBHSLU010000161">
    <property type="protein sequence ID" value="MFC5509336.1"/>
    <property type="molecule type" value="Genomic_DNA"/>
</dbReference>
<organism evidence="1 2">
    <name type="scientific">Bosea massiliensis</name>
    <dbReference type="NCBI Taxonomy" id="151419"/>
    <lineage>
        <taxon>Bacteria</taxon>
        <taxon>Pseudomonadati</taxon>
        <taxon>Pseudomonadota</taxon>
        <taxon>Alphaproteobacteria</taxon>
        <taxon>Hyphomicrobiales</taxon>
        <taxon>Boseaceae</taxon>
        <taxon>Bosea</taxon>
    </lineage>
</organism>
<comment type="caution">
    <text evidence="1">The sequence shown here is derived from an EMBL/GenBank/DDBJ whole genome shotgun (WGS) entry which is preliminary data.</text>
</comment>
<name>A0ABW0PBC6_9HYPH</name>
<reference evidence="2" key="1">
    <citation type="journal article" date="2019" name="Int. J. Syst. Evol. Microbiol.">
        <title>The Global Catalogue of Microorganisms (GCM) 10K type strain sequencing project: providing services to taxonomists for standard genome sequencing and annotation.</title>
        <authorList>
            <consortium name="The Broad Institute Genomics Platform"/>
            <consortium name="The Broad Institute Genome Sequencing Center for Infectious Disease"/>
            <person name="Wu L."/>
            <person name="Ma J."/>
        </authorList>
    </citation>
    <scope>NUCLEOTIDE SEQUENCE [LARGE SCALE GENOMIC DNA]</scope>
    <source>
        <strain evidence="2">CCUG 43117</strain>
    </source>
</reference>
<dbReference type="Proteomes" id="UP001596060">
    <property type="component" value="Unassembled WGS sequence"/>
</dbReference>
<accession>A0ABW0PBC6</accession>
<sequence>MTTAIICGGRSYGVMPRNYEADDYTRLQKLALRERERLSQILREAGPRLGVTKMVMGDQTGADSLAARWCEGNGMSFQVYPAEWEKLGTRAGPVRNLQMIKEEDPMPTICIAFPGSRGTRDMVKQAEGHFVRVIKVDWQ</sequence>
<dbReference type="RefSeq" id="WP_377818092.1">
    <property type="nucleotide sequence ID" value="NZ_JBHSLU010000161.1"/>
</dbReference>
<evidence type="ECO:0008006" key="3">
    <source>
        <dbReference type="Google" id="ProtNLM"/>
    </source>
</evidence>
<gene>
    <name evidence="1" type="ORF">ACFPN9_29405</name>
</gene>